<dbReference type="EMBL" id="JAPMXC010000001">
    <property type="protein sequence ID" value="MCY0387767.1"/>
    <property type="molecule type" value="Genomic_DNA"/>
</dbReference>
<protein>
    <submittedName>
        <fullName evidence="8">Energy-coupling factor ABC transporter permease</fullName>
    </submittedName>
</protein>
<evidence type="ECO:0000313" key="9">
    <source>
        <dbReference type="Proteomes" id="UP001082899"/>
    </source>
</evidence>
<keyword evidence="3" id="KW-1003">Cell membrane</keyword>
<keyword evidence="2" id="KW-0813">Transport</keyword>
<feature type="transmembrane region" description="Helical" evidence="7">
    <location>
        <begin position="179"/>
        <end position="204"/>
    </location>
</feature>
<evidence type="ECO:0000256" key="6">
    <source>
        <dbReference type="ARBA" id="ARBA00023136"/>
    </source>
</evidence>
<keyword evidence="5 7" id="KW-1133">Transmembrane helix</keyword>
<feature type="transmembrane region" description="Helical" evidence="7">
    <location>
        <begin position="141"/>
        <end position="167"/>
    </location>
</feature>
<name>A0ABT3ZN72_9BURK</name>
<dbReference type="Proteomes" id="UP001082899">
    <property type="component" value="Unassembled WGS sequence"/>
</dbReference>
<dbReference type="Pfam" id="PF01891">
    <property type="entry name" value="CbiM"/>
    <property type="match status" value="1"/>
</dbReference>
<keyword evidence="4 7" id="KW-0812">Transmembrane</keyword>
<dbReference type="InterPro" id="IPR002751">
    <property type="entry name" value="CbiM/NikMN"/>
</dbReference>
<evidence type="ECO:0000256" key="4">
    <source>
        <dbReference type="ARBA" id="ARBA00022692"/>
    </source>
</evidence>
<accession>A0ABT3ZN72</accession>
<evidence type="ECO:0000256" key="2">
    <source>
        <dbReference type="ARBA" id="ARBA00022448"/>
    </source>
</evidence>
<dbReference type="Gene3D" id="1.10.1760.20">
    <property type="match status" value="1"/>
</dbReference>
<comment type="subcellular location">
    <subcellularLocation>
        <location evidence="1">Cell membrane</location>
        <topology evidence="1">Multi-pass membrane protein</topology>
    </subcellularLocation>
</comment>
<reference evidence="8" key="1">
    <citation type="submission" date="2022-11" db="EMBL/GenBank/DDBJ databases">
        <title>Robbsia betulipollinis sp. nov., isolated from pollen of birch (Betula pendula).</title>
        <authorList>
            <person name="Shi H."/>
            <person name="Ambika Manirajan B."/>
            <person name="Ratering S."/>
            <person name="Geissler-Plaum R."/>
            <person name="Schnell S."/>
        </authorList>
    </citation>
    <scope>NUCLEOTIDE SEQUENCE</scope>
    <source>
        <strain evidence="8">Bb-Pol-6</strain>
    </source>
</reference>
<feature type="transmembrane region" description="Helical" evidence="7">
    <location>
        <begin position="43"/>
        <end position="62"/>
    </location>
</feature>
<evidence type="ECO:0000256" key="5">
    <source>
        <dbReference type="ARBA" id="ARBA00022989"/>
    </source>
</evidence>
<evidence type="ECO:0000313" key="8">
    <source>
        <dbReference type="EMBL" id="MCY0387767.1"/>
    </source>
</evidence>
<gene>
    <name evidence="8" type="ORF">OVY01_11085</name>
</gene>
<sequence length="221" mass="23161">MGFLYSPLPLWVAIAGWAVALCALAIAVRGRPFVKLSTDALQHLWLSTVVTLAVLWAFDIWVQDGAVLHLLGATLMVTLFGWALALVGSCVVVALVALILGSPWQGIGLTMLALGVLPVLISAGVQHVLAARLPSKRAAFVLGHGAATSILAVLVAMGAVVLGHALVGDVSWPSVSGAFLSATAVLMVGECLFTGVMTALIAVYKPAWMKTFDQRLNRVDR</sequence>
<evidence type="ECO:0000256" key="7">
    <source>
        <dbReference type="SAM" id="Phobius"/>
    </source>
</evidence>
<organism evidence="8 9">
    <name type="scientific">Robbsia betulipollinis</name>
    <dbReference type="NCBI Taxonomy" id="2981849"/>
    <lineage>
        <taxon>Bacteria</taxon>
        <taxon>Pseudomonadati</taxon>
        <taxon>Pseudomonadota</taxon>
        <taxon>Betaproteobacteria</taxon>
        <taxon>Burkholderiales</taxon>
        <taxon>Burkholderiaceae</taxon>
        <taxon>Robbsia</taxon>
    </lineage>
</organism>
<feature type="transmembrane region" description="Helical" evidence="7">
    <location>
        <begin position="106"/>
        <end position="129"/>
    </location>
</feature>
<keyword evidence="9" id="KW-1185">Reference proteome</keyword>
<feature type="transmembrane region" description="Helical" evidence="7">
    <location>
        <begin position="74"/>
        <end position="100"/>
    </location>
</feature>
<proteinExistence type="predicted"/>
<dbReference type="RefSeq" id="WP_267847486.1">
    <property type="nucleotide sequence ID" value="NZ_JAPMXC010000001.1"/>
</dbReference>
<evidence type="ECO:0000256" key="3">
    <source>
        <dbReference type="ARBA" id="ARBA00022475"/>
    </source>
</evidence>
<evidence type="ECO:0000256" key="1">
    <source>
        <dbReference type="ARBA" id="ARBA00004651"/>
    </source>
</evidence>
<keyword evidence="6 7" id="KW-0472">Membrane</keyword>
<comment type="caution">
    <text evidence="8">The sequence shown here is derived from an EMBL/GenBank/DDBJ whole genome shotgun (WGS) entry which is preliminary data.</text>
</comment>